<evidence type="ECO:0000256" key="11">
    <source>
        <dbReference type="ARBA" id="ARBA00023303"/>
    </source>
</evidence>
<dbReference type="PANTHER" id="PTHR11690">
    <property type="entry name" value="AMILORIDE-SENSITIVE SODIUM CHANNEL-RELATED"/>
    <property type="match status" value="1"/>
</dbReference>
<evidence type="ECO:0000256" key="7">
    <source>
        <dbReference type="ARBA" id="ARBA00023053"/>
    </source>
</evidence>
<evidence type="ECO:0000256" key="13">
    <source>
        <dbReference type="SAM" id="Phobius"/>
    </source>
</evidence>
<keyword evidence="9 13" id="KW-0472">Membrane</keyword>
<evidence type="ECO:0000256" key="1">
    <source>
        <dbReference type="ARBA" id="ARBA00004141"/>
    </source>
</evidence>
<keyword evidence="3 12" id="KW-0813">Transport</keyword>
<evidence type="ECO:0000256" key="5">
    <source>
        <dbReference type="ARBA" id="ARBA00022692"/>
    </source>
</evidence>
<evidence type="ECO:0000256" key="4">
    <source>
        <dbReference type="ARBA" id="ARBA00022461"/>
    </source>
</evidence>
<feature type="transmembrane region" description="Helical" evidence="13">
    <location>
        <begin position="12"/>
        <end position="31"/>
    </location>
</feature>
<dbReference type="InterPro" id="IPR001873">
    <property type="entry name" value="ENaC"/>
</dbReference>
<evidence type="ECO:0000256" key="10">
    <source>
        <dbReference type="ARBA" id="ARBA00023201"/>
    </source>
</evidence>
<proteinExistence type="inferred from homology"/>
<comment type="subcellular location">
    <subcellularLocation>
        <location evidence="1">Membrane</location>
        <topology evidence="1">Multi-pass membrane protein</topology>
    </subcellularLocation>
</comment>
<evidence type="ECO:0000256" key="8">
    <source>
        <dbReference type="ARBA" id="ARBA00023065"/>
    </source>
</evidence>
<keyword evidence="4 12" id="KW-0894">Sodium channel</keyword>
<keyword evidence="5 12" id="KW-0812">Transmembrane</keyword>
<dbReference type="AlphaFoldDB" id="A0A9P0NW36"/>
<dbReference type="Gene3D" id="1.10.287.770">
    <property type="entry name" value="YojJ-like"/>
    <property type="match status" value="1"/>
</dbReference>
<evidence type="ECO:0000256" key="3">
    <source>
        <dbReference type="ARBA" id="ARBA00022448"/>
    </source>
</evidence>
<keyword evidence="7" id="KW-0915">Sodium</keyword>
<evidence type="ECO:0000256" key="9">
    <source>
        <dbReference type="ARBA" id="ARBA00023136"/>
    </source>
</evidence>
<keyword evidence="10 12" id="KW-0739">Sodium transport</keyword>
<dbReference type="Proteomes" id="UP001152888">
    <property type="component" value="Unassembled WGS sequence"/>
</dbReference>
<organism evidence="14 15">
    <name type="scientific">Acanthoscelides obtectus</name>
    <name type="common">Bean weevil</name>
    <name type="synonym">Bruchus obtectus</name>
    <dbReference type="NCBI Taxonomy" id="200917"/>
    <lineage>
        <taxon>Eukaryota</taxon>
        <taxon>Metazoa</taxon>
        <taxon>Ecdysozoa</taxon>
        <taxon>Arthropoda</taxon>
        <taxon>Hexapoda</taxon>
        <taxon>Insecta</taxon>
        <taxon>Pterygota</taxon>
        <taxon>Neoptera</taxon>
        <taxon>Endopterygota</taxon>
        <taxon>Coleoptera</taxon>
        <taxon>Polyphaga</taxon>
        <taxon>Cucujiformia</taxon>
        <taxon>Chrysomeloidea</taxon>
        <taxon>Chrysomelidae</taxon>
        <taxon>Bruchinae</taxon>
        <taxon>Bruchini</taxon>
        <taxon>Acanthoscelides</taxon>
    </lineage>
</organism>
<evidence type="ECO:0000313" key="14">
    <source>
        <dbReference type="EMBL" id="CAH1958786.1"/>
    </source>
</evidence>
<keyword evidence="6 13" id="KW-1133">Transmembrane helix</keyword>
<reference evidence="14" key="1">
    <citation type="submission" date="2022-03" db="EMBL/GenBank/DDBJ databases">
        <authorList>
            <person name="Sayadi A."/>
        </authorList>
    </citation>
    <scope>NUCLEOTIDE SEQUENCE</scope>
</reference>
<evidence type="ECO:0000313" key="15">
    <source>
        <dbReference type="Proteomes" id="UP001152888"/>
    </source>
</evidence>
<sequence length="447" mass="51585">MQMKVSLKDPHNLLKICVLVGCTIGTVIQVLNCINKLFHPPVSTRYSYNLNESIKYPCVTTCRRPPFKNEVFEEFNVKSNMDLTNALAFSDFNFSQHTLSEFVNKSSYHFYQLFAQYGFAGQGSSDDLALSWSDHFVRGRCHTITPLVQSNVFSRRGGYFFHYKQDKKPKLVDDYGVSKAGFDIYLHNPNEILTYDEDQTDSFMEHIYLEAAEDMRITLDVQEYRRVPTADIKCDPTPGYSKSKCQETCIHQQVAKEMNCVVPWLFLPQNHSYPECGNYKKVELIIRKVTYFRDKYIQNCNCLIACDFTIYKPSVISRKAVVDKITYPDSLITIYYSKNLVTVISEVAGYDWYQLFSDVCALLGFLLGLSVMSLVSVLEEILRIILKREASKRMATAAQETQINCGGTNTGENKNLENEFFDCANMGDYYRFYEKRSRNCVSNHNKY</sequence>
<keyword evidence="8 12" id="KW-0406">Ion transport</keyword>
<dbReference type="EMBL" id="CAKOFQ010006679">
    <property type="protein sequence ID" value="CAH1958786.1"/>
    <property type="molecule type" value="Genomic_DNA"/>
</dbReference>
<gene>
    <name evidence="14" type="ORF">ACAOBT_LOCUS2849</name>
</gene>
<protein>
    <submittedName>
        <fullName evidence="14">Uncharacterized protein</fullName>
    </submittedName>
</protein>
<evidence type="ECO:0000256" key="6">
    <source>
        <dbReference type="ARBA" id="ARBA00022989"/>
    </source>
</evidence>
<keyword evidence="11 12" id="KW-0407">Ion channel</keyword>
<dbReference type="Pfam" id="PF00858">
    <property type="entry name" value="ASC"/>
    <property type="match status" value="1"/>
</dbReference>
<evidence type="ECO:0000256" key="2">
    <source>
        <dbReference type="ARBA" id="ARBA00007193"/>
    </source>
</evidence>
<dbReference type="GO" id="GO:0005886">
    <property type="term" value="C:plasma membrane"/>
    <property type="evidence" value="ECO:0007669"/>
    <property type="project" value="TreeGrafter"/>
</dbReference>
<comment type="similarity">
    <text evidence="2 12">Belongs to the amiloride-sensitive sodium channel (TC 1.A.6) family.</text>
</comment>
<keyword evidence="15" id="KW-1185">Reference proteome</keyword>
<evidence type="ECO:0000256" key="12">
    <source>
        <dbReference type="RuleBase" id="RU000679"/>
    </source>
</evidence>
<dbReference type="GO" id="GO:0015280">
    <property type="term" value="F:ligand-gated sodium channel activity"/>
    <property type="evidence" value="ECO:0007669"/>
    <property type="project" value="TreeGrafter"/>
</dbReference>
<dbReference type="OrthoDB" id="7939651at2759"/>
<name>A0A9P0NW36_ACAOB</name>
<dbReference type="PANTHER" id="PTHR11690:SF248">
    <property type="entry name" value="PICKPOCKET 17, ISOFORM A"/>
    <property type="match status" value="1"/>
</dbReference>
<comment type="caution">
    <text evidence="14">The sequence shown here is derived from an EMBL/GenBank/DDBJ whole genome shotgun (WGS) entry which is preliminary data.</text>
</comment>
<accession>A0A9P0NW36</accession>